<dbReference type="PROSITE" id="PS51419">
    <property type="entry name" value="RAB"/>
    <property type="match status" value="1"/>
</dbReference>
<dbReference type="PANTHER" id="PTHR47977">
    <property type="entry name" value="RAS-RELATED PROTEIN RAB"/>
    <property type="match status" value="1"/>
</dbReference>
<dbReference type="GO" id="GO:0005525">
    <property type="term" value="F:GTP binding"/>
    <property type="evidence" value="ECO:0007669"/>
    <property type="project" value="UniProtKB-KW"/>
</dbReference>
<dbReference type="SUPFAM" id="SSF52540">
    <property type="entry name" value="P-loop containing nucleoside triphosphate hydrolases"/>
    <property type="match status" value="1"/>
</dbReference>
<dbReference type="AlphaFoldDB" id="A0A0F9FZ22"/>
<dbReference type="InterPro" id="IPR050227">
    <property type="entry name" value="Rab"/>
</dbReference>
<dbReference type="SMART" id="SM00174">
    <property type="entry name" value="RHO"/>
    <property type="match status" value="1"/>
</dbReference>
<protein>
    <recommendedName>
        <fullName evidence="4">GTP-binding protein</fullName>
    </recommendedName>
</protein>
<evidence type="ECO:0000256" key="2">
    <source>
        <dbReference type="ARBA" id="ARBA00023134"/>
    </source>
</evidence>
<reference evidence="3" key="1">
    <citation type="journal article" date="2015" name="Nature">
        <title>Complex archaea that bridge the gap between prokaryotes and eukaryotes.</title>
        <authorList>
            <person name="Spang A."/>
            <person name="Saw J.H."/>
            <person name="Jorgensen S.L."/>
            <person name="Zaremba-Niedzwiedzka K."/>
            <person name="Martijn J."/>
            <person name="Lind A.E."/>
            <person name="van Eijk R."/>
            <person name="Schleper C."/>
            <person name="Guy L."/>
            <person name="Ettema T.J."/>
        </authorList>
    </citation>
    <scope>NUCLEOTIDE SEQUENCE</scope>
</reference>
<dbReference type="GO" id="GO:0003924">
    <property type="term" value="F:GTPase activity"/>
    <property type="evidence" value="ECO:0007669"/>
    <property type="project" value="InterPro"/>
</dbReference>
<dbReference type="InterPro" id="IPR027417">
    <property type="entry name" value="P-loop_NTPase"/>
</dbReference>
<keyword evidence="2" id="KW-0342">GTP-binding</keyword>
<keyword evidence="1" id="KW-0547">Nucleotide-binding</keyword>
<dbReference type="FunFam" id="3.40.50.300:FF:001447">
    <property type="entry name" value="Ras-related protein Rab-1B"/>
    <property type="match status" value="1"/>
</dbReference>
<proteinExistence type="predicted"/>
<dbReference type="Gene3D" id="3.40.50.300">
    <property type="entry name" value="P-loop containing nucleotide triphosphate hydrolases"/>
    <property type="match status" value="1"/>
</dbReference>
<dbReference type="PROSITE" id="PS51421">
    <property type="entry name" value="RAS"/>
    <property type="match status" value="1"/>
</dbReference>
<gene>
    <name evidence="3" type="ORF">LCGC14_2246140</name>
</gene>
<name>A0A0F9FZ22_9ZZZZ</name>
<evidence type="ECO:0008006" key="4">
    <source>
        <dbReference type="Google" id="ProtNLM"/>
    </source>
</evidence>
<accession>A0A0F9FZ22</accession>
<dbReference type="SMART" id="SM00175">
    <property type="entry name" value="RAB"/>
    <property type="match status" value="1"/>
</dbReference>
<organism evidence="3">
    <name type="scientific">marine sediment metagenome</name>
    <dbReference type="NCBI Taxonomy" id="412755"/>
    <lineage>
        <taxon>unclassified sequences</taxon>
        <taxon>metagenomes</taxon>
        <taxon>ecological metagenomes</taxon>
    </lineage>
</organism>
<comment type="caution">
    <text evidence="3">The sequence shown here is derived from an EMBL/GenBank/DDBJ whole genome shotgun (WGS) entry which is preliminary data.</text>
</comment>
<dbReference type="PRINTS" id="PR00449">
    <property type="entry name" value="RASTRNSFRMNG"/>
</dbReference>
<evidence type="ECO:0000256" key="1">
    <source>
        <dbReference type="ARBA" id="ARBA00022741"/>
    </source>
</evidence>
<dbReference type="NCBIfam" id="TIGR00231">
    <property type="entry name" value="small_GTP"/>
    <property type="match status" value="1"/>
</dbReference>
<dbReference type="Pfam" id="PF00071">
    <property type="entry name" value="Ras"/>
    <property type="match status" value="1"/>
</dbReference>
<evidence type="ECO:0000313" key="3">
    <source>
        <dbReference type="EMBL" id="KKL56367.1"/>
    </source>
</evidence>
<sequence length="173" mass="19590">MSISDYIFKLLVIGDAPGSKQAFVKRYCFDIFKPHNKLTIGVDFCSKTTTFKGKRVKLQIWDFGGEIKLQFLFPEYCKSAHGAFFLYDITAPLSLDHLLEWIQVVKKNAGDIPIILIGSKLDLHEDRAVSYEEGLLAAKKYNLASFLEISSKTGENVDKAFELMIKMLIEVSI</sequence>
<dbReference type="CDD" id="cd00154">
    <property type="entry name" value="Rab"/>
    <property type="match status" value="1"/>
</dbReference>
<dbReference type="SMART" id="SM00173">
    <property type="entry name" value="RAS"/>
    <property type="match status" value="1"/>
</dbReference>
<dbReference type="EMBL" id="LAZR01030520">
    <property type="protein sequence ID" value="KKL56367.1"/>
    <property type="molecule type" value="Genomic_DNA"/>
</dbReference>
<dbReference type="InterPro" id="IPR001806">
    <property type="entry name" value="Small_GTPase"/>
</dbReference>
<dbReference type="InterPro" id="IPR005225">
    <property type="entry name" value="Small_GTP-bd"/>
</dbReference>